<protein>
    <submittedName>
        <fullName evidence="2">Excisionase/Xis, DNA-binding</fullName>
    </submittedName>
</protein>
<name>I4EF98_9BACT</name>
<proteinExistence type="predicted"/>
<comment type="caution">
    <text evidence="2">The sequence shown here is derived from an EMBL/GenBank/DDBJ whole genome shotgun (WGS) entry which is preliminary data.</text>
</comment>
<keyword evidence="3" id="KW-1185">Reference proteome</keyword>
<keyword evidence="2" id="KW-0238">DNA-binding</keyword>
<dbReference type="NCBIfam" id="TIGR01764">
    <property type="entry name" value="excise"/>
    <property type="match status" value="1"/>
</dbReference>
<feature type="domain" description="Helix-turn-helix" evidence="1">
    <location>
        <begin position="14"/>
        <end position="59"/>
    </location>
</feature>
<dbReference type="InterPro" id="IPR041657">
    <property type="entry name" value="HTH_17"/>
</dbReference>
<accession>I4EF98</accession>
<evidence type="ECO:0000259" key="1">
    <source>
        <dbReference type="Pfam" id="PF12728"/>
    </source>
</evidence>
<evidence type="ECO:0000313" key="2">
    <source>
        <dbReference type="EMBL" id="CCF83360.1"/>
    </source>
</evidence>
<reference evidence="2 3" key="1">
    <citation type="journal article" date="2012" name="ISME J.">
        <title>Nitrification expanded: discovery, physiology and genomics of a nitrite-oxidizing bacterium from the phylum Chloroflexi.</title>
        <authorList>
            <person name="Sorokin D.Y."/>
            <person name="Lucker S."/>
            <person name="Vejmelkova D."/>
            <person name="Kostrikina N.A."/>
            <person name="Kleerebezem R."/>
            <person name="Rijpstra W.I."/>
            <person name="Damste J.S."/>
            <person name="Le Paslier D."/>
            <person name="Muyzer G."/>
            <person name="Wagner M."/>
            <person name="van Loosdrecht M.C."/>
            <person name="Daims H."/>
        </authorList>
    </citation>
    <scope>NUCLEOTIDE SEQUENCE [LARGE SCALE GENOMIC DNA]</scope>
    <source>
        <strain evidence="3">none</strain>
    </source>
</reference>
<dbReference type="InterPro" id="IPR010093">
    <property type="entry name" value="SinI_DNA-bd"/>
</dbReference>
<evidence type="ECO:0000313" key="3">
    <source>
        <dbReference type="Proteomes" id="UP000004221"/>
    </source>
</evidence>
<dbReference type="OrthoDB" id="7874861at2"/>
<dbReference type="Pfam" id="PF12728">
    <property type="entry name" value="HTH_17"/>
    <property type="match status" value="1"/>
</dbReference>
<dbReference type="Proteomes" id="UP000004221">
    <property type="component" value="Unassembled WGS sequence"/>
</dbReference>
<dbReference type="AlphaFoldDB" id="I4EF98"/>
<dbReference type="EMBL" id="CAGS01000139">
    <property type="protein sequence ID" value="CCF83360.1"/>
    <property type="molecule type" value="Genomic_DNA"/>
</dbReference>
<gene>
    <name evidence="2" type="ORF">NITHO_2230016</name>
</gene>
<dbReference type="GO" id="GO:0003677">
    <property type="term" value="F:DNA binding"/>
    <property type="evidence" value="ECO:0007669"/>
    <property type="project" value="UniProtKB-KW"/>
</dbReference>
<sequence length="67" mass="7694">MVLVRAERLMVREPEALEMLGIGRTTFLQLVYAGDIPSVKIGRSRCYSVEALREWVRRQEGRDDAAE</sequence>
<dbReference type="SUPFAM" id="SSF46955">
    <property type="entry name" value="Putative DNA-binding domain"/>
    <property type="match status" value="1"/>
</dbReference>
<dbReference type="InterPro" id="IPR009061">
    <property type="entry name" value="DNA-bd_dom_put_sf"/>
</dbReference>
<organism evidence="2 3">
    <name type="scientific">Nitrolancea hollandica Lb</name>
    <dbReference type="NCBI Taxonomy" id="1129897"/>
    <lineage>
        <taxon>Bacteria</taxon>
        <taxon>Pseudomonadati</taxon>
        <taxon>Thermomicrobiota</taxon>
        <taxon>Thermomicrobia</taxon>
        <taxon>Sphaerobacterales</taxon>
        <taxon>Sphaerobacterineae</taxon>
        <taxon>Sphaerobacteraceae</taxon>
        <taxon>Nitrolancea</taxon>
    </lineage>
</organism>
<dbReference type="RefSeq" id="WP_008476446.1">
    <property type="nucleotide sequence ID" value="NZ_CAGS01000139.1"/>
</dbReference>